<organism evidence="3 4">
    <name type="scientific">Paraconexibacter antarcticus</name>
    <dbReference type="NCBI Taxonomy" id="2949664"/>
    <lineage>
        <taxon>Bacteria</taxon>
        <taxon>Bacillati</taxon>
        <taxon>Actinomycetota</taxon>
        <taxon>Thermoleophilia</taxon>
        <taxon>Solirubrobacterales</taxon>
        <taxon>Paraconexibacteraceae</taxon>
        <taxon>Paraconexibacter</taxon>
    </lineage>
</organism>
<feature type="domain" description="Mce/MlaD" evidence="2">
    <location>
        <begin position="42"/>
        <end position="120"/>
    </location>
</feature>
<accession>A0ABY5DV74</accession>
<dbReference type="InterPro" id="IPR003399">
    <property type="entry name" value="Mce/MlaD"/>
</dbReference>
<name>A0ABY5DV74_9ACTN</name>
<evidence type="ECO:0000313" key="3">
    <source>
        <dbReference type="EMBL" id="UTI65916.1"/>
    </source>
</evidence>
<dbReference type="PANTHER" id="PTHR33371:SF4">
    <property type="entry name" value="INTERMEMBRANE PHOSPHOLIPID TRANSPORT SYSTEM BINDING PROTEIN MLAD"/>
    <property type="match status" value="1"/>
</dbReference>
<keyword evidence="1" id="KW-0812">Transmembrane</keyword>
<evidence type="ECO:0000313" key="4">
    <source>
        <dbReference type="Proteomes" id="UP001056035"/>
    </source>
</evidence>
<dbReference type="Pfam" id="PF02470">
    <property type="entry name" value="MlaD"/>
    <property type="match status" value="1"/>
</dbReference>
<keyword evidence="1" id="KW-0472">Membrane</keyword>
<dbReference type="Proteomes" id="UP001056035">
    <property type="component" value="Chromosome"/>
</dbReference>
<reference evidence="3 4" key="1">
    <citation type="submission" date="2022-06" db="EMBL/GenBank/DDBJ databases">
        <title>Paraconexibacter antarcticus.</title>
        <authorList>
            <person name="Kim C.S."/>
        </authorList>
    </citation>
    <scope>NUCLEOTIDE SEQUENCE [LARGE SCALE GENOMIC DNA]</scope>
    <source>
        <strain evidence="3 4">02-257</strain>
    </source>
</reference>
<evidence type="ECO:0000259" key="2">
    <source>
        <dbReference type="Pfam" id="PF02470"/>
    </source>
</evidence>
<sequence>MAAKRRTPRKRLSVGTLGLVGIVAIALVVYFSFAKRVPFVHGYRADAVLSNTSQLRKGSPIRVAGVDVGKVVGLAKGPGTTALVKMEFKDNALPIHQDATIRVRPRLFLEGGFYIELRPGSPSAPDLPDGGTIPLPQTQVPVQFDQILTSLNHSTRDSIKRTITNLSEGLDNGAAHAFGNAAKPFTPALRDTAIVAQAARGIERHDLSNLISSLSMITGTLAANDRALGGMVGALDTTSGALASQSANLGATVRGIDDLVRTAPPSLTAIDAALPSVKRFADALRPNLPQTPATLRHTAALLRQAGALAKPAELPALLTKLTPTIDRLPTLSRRLTTLFPLVTPVSNCLQNRVLPVLNASLNDGANSTGRPVWQDLLHATTGLASSSQDFDANGPAVRYIAAAGAESIATGSLPGLPQLVGQGPKIEGTSPHWLGNGNLPPYHPEATCTDQAAPNLQARTPFPAAGTITATKRSSSSGGGTPAAATVPTITRTVGEQAPTASAPSSALRDALRDVARQAAKAATVKGAKR</sequence>
<keyword evidence="1" id="KW-1133">Transmembrane helix</keyword>
<dbReference type="InterPro" id="IPR052336">
    <property type="entry name" value="MlaD_Phospholipid_Transporter"/>
</dbReference>
<gene>
    <name evidence="3" type="ORF">NBH00_06810</name>
</gene>
<proteinExistence type="predicted"/>
<dbReference type="RefSeq" id="WP_254572594.1">
    <property type="nucleotide sequence ID" value="NZ_CP098502.1"/>
</dbReference>
<dbReference type="EMBL" id="CP098502">
    <property type="protein sequence ID" value="UTI65916.1"/>
    <property type="molecule type" value="Genomic_DNA"/>
</dbReference>
<keyword evidence="4" id="KW-1185">Reference proteome</keyword>
<evidence type="ECO:0000256" key="1">
    <source>
        <dbReference type="SAM" id="Phobius"/>
    </source>
</evidence>
<dbReference type="PANTHER" id="PTHR33371">
    <property type="entry name" value="INTERMEMBRANE PHOSPHOLIPID TRANSPORT SYSTEM BINDING PROTEIN MLAD-RELATED"/>
    <property type="match status" value="1"/>
</dbReference>
<feature type="transmembrane region" description="Helical" evidence="1">
    <location>
        <begin position="12"/>
        <end position="33"/>
    </location>
</feature>
<protein>
    <submittedName>
        <fullName evidence="3">MlaD family protein</fullName>
    </submittedName>
</protein>